<dbReference type="GO" id="GO:0016491">
    <property type="term" value="F:oxidoreductase activity"/>
    <property type="evidence" value="ECO:0007669"/>
    <property type="project" value="InterPro"/>
</dbReference>
<dbReference type="PROSITE" id="PS51352">
    <property type="entry name" value="THIOREDOXIN_2"/>
    <property type="match status" value="1"/>
</dbReference>
<gene>
    <name evidence="3" type="ORF">JN12_01679</name>
</gene>
<dbReference type="InterPro" id="IPR000866">
    <property type="entry name" value="AhpC/TSA"/>
</dbReference>
<dbReference type="InterPro" id="IPR050553">
    <property type="entry name" value="Thioredoxin_ResA/DsbE_sf"/>
</dbReference>
<dbReference type="AlphaFoldDB" id="A0A562VP33"/>
<protein>
    <submittedName>
        <fullName evidence="3">Thiol-disulfide isomerase/thioredoxin</fullName>
    </submittedName>
</protein>
<accession>A0A562VP33</accession>
<name>A0A562VP33_9BACT</name>
<dbReference type="CDD" id="cd02966">
    <property type="entry name" value="TlpA_like_family"/>
    <property type="match status" value="1"/>
</dbReference>
<proteinExistence type="predicted"/>
<sequence length="127" mass="14181">MSGERLSLAAYRGQVLIVDFFATWCGPCKEVIPHLVSLKEKYGRKGAQILGLAVDDTPKALREFISAKRINYPVAQSNEDLETEYGIRSLPTLFVINKKGVVVGRFQGISDQTLRQVDELIRKSLAE</sequence>
<dbReference type="PROSITE" id="PS00194">
    <property type="entry name" value="THIOREDOXIN_1"/>
    <property type="match status" value="1"/>
</dbReference>
<evidence type="ECO:0000256" key="1">
    <source>
        <dbReference type="ARBA" id="ARBA00023284"/>
    </source>
</evidence>
<evidence type="ECO:0000313" key="4">
    <source>
        <dbReference type="Proteomes" id="UP000319449"/>
    </source>
</evidence>
<dbReference type="Proteomes" id="UP000319449">
    <property type="component" value="Unassembled WGS sequence"/>
</dbReference>
<keyword evidence="1" id="KW-0676">Redox-active center</keyword>
<keyword evidence="3" id="KW-0413">Isomerase</keyword>
<dbReference type="PANTHER" id="PTHR42852">
    <property type="entry name" value="THIOL:DISULFIDE INTERCHANGE PROTEIN DSBE"/>
    <property type="match status" value="1"/>
</dbReference>
<dbReference type="GO" id="GO:0016209">
    <property type="term" value="F:antioxidant activity"/>
    <property type="evidence" value="ECO:0007669"/>
    <property type="project" value="InterPro"/>
</dbReference>
<keyword evidence="4" id="KW-1185">Reference proteome</keyword>
<dbReference type="Gene3D" id="3.40.30.10">
    <property type="entry name" value="Glutaredoxin"/>
    <property type="match status" value="1"/>
</dbReference>
<evidence type="ECO:0000259" key="2">
    <source>
        <dbReference type="PROSITE" id="PS51352"/>
    </source>
</evidence>
<dbReference type="Pfam" id="PF00578">
    <property type="entry name" value="AhpC-TSA"/>
    <property type="match status" value="1"/>
</dbReference>
<dbReference type="InterPro" id="IPR036249">
    <property type="entry name" value="Thioredoxin-like_sf"/>
</dbReference>
<dbReference type="InterPro" id="IPR017937">
    <property type="entry name" value="Thioredoxin_CS"/>
</dbReference>
<evidence type="ECO:0000313" key="3">
    <source>
        <dbReference type="EMBL" id="TWJ19562.1"/>
    </source>
</evidence>
<reference evidence="3 4" key="1">
    <citation type="submission" date="2019-07" db="EMBL/GenBank/DDBJ databases">
        <title>Genomic Encyclopedia of Archaeal and Bacterial Type Strains, Phase II (KMG-II): from individual species to whole genera.</title>
        <authorList>
            <person name="Goeker M."/>
        </authorList>
    </citation>
    <scope>NUCLEOTIDE SEQUENCE [LARGE SCALE GENOMIC DNA]</scope>
    <source>
        <strain evidence="3 4">ATCC BAA-1139</strain>
    </source>
</reference>
<dbReference type="PRINTS" id="PR00421">
    <property type="entry name" value="THIOREDOXIN"/>
</dbReference>
<organism evidence="3 4">
    <name type="scientific">Geobacter argillaceus</name>
    <dbReference type="NCBI Taxonomy" id="345631"/>
    <lineage>
        <taxon>Bacteria</taxon>
        <taxon>Pseudomonadati</taxon>
        <taxon>Thermodesulfobacteriota</taxon>
        <taxon>Desulfuromonadia</taxon>
        <taxon>Geobacterales</taxon>
        <taxon>Geobacteraceae</taxon>
        <taxon>Geobacter</taxon>
    </lineage>
</organism>
<dbReference type="InterPro" id="IPR013766">
    <property type="entry name" value="Thioredoxin_domain"/>
</dbReference>
<comment type="caution">
    <text evidence="3">The sequence shown here is derived from an EMBL/GenBank/DDBJ whole genome shotgun (WGS) entry which is preliminary data.</text>
</comment>
<dbReference type="EMBL" id="VLLN01000008">
    <property type="protein sequence ID" value="TWJ19562.1"/>
    <property type="molecule type" value="Genomic_DNA"/>
</dbReference>
<dbReference type="SUPFAM" id="SSF52833">
    <property type="entry name" value="Thioredoxin-like"/>
    <property type="match status" value="1"/>
</dbReference>
<dbReference type="GO" id="GO:0016853">
    <property type="term" value="F:isomerase activity"/>
    <property type="evidence" value="ECO:0007669"/>
    <property type="project" value="UniProtKB-KW"/>
</dbReference>
<feature type="domain" description="Thioredoxin" evidence="2">
    <location>
        <begin position="1"/>
        <end position="127"/>
    </location>
</feature>
<dbReference type="PANTHER" id="PTHR42852:SF18">
    <property type="entry name" value="CHROMOSOME UNDETERMINED SCAFFOLD_47, WHOLE GENOME SHOTGUN SEQUENCE"/>
    <property type="match status" value="1"/>
</dbReference>